<dbReference type="KEGG" id="cbu:CBU_1530"/>
<gene>
    <name evidence="2" type="ordered locus">CBU_1530</name>
</gene>
<dbReference type="PATRIC" id="fig|227377.7.peg.1534"/>
<sequence>MPLSKEEFQKQYSQQLQLRMYQCLQNKPESKSGEGEGEPRLTESQLIVLFLSLSAQKEGGSEREIDPDSELGKKINELGIYLQNNPNISLQREINQAHQLVTQLREKAYRAVIENNEGAGSAELSDDAHRAYAKDSERFKAQSVYYTTLEQREAKSEEAHSLFVLWMIDPSCFCPNYYFYNGFYSPFDGIGLIGYGWAKLMEVQLQAISYIGAHTAQAMQGILHGAAHAASGCFQLDGDAGEALLFVIIGAVVAGIFAGGAVEFISAAEDAAAGGPGKVIAMGTTGAATGGACAALVALGLVSGPPGWLALGGVGITSLMVLAAAAIHGGLSKNSYELTEADKKRLKDRGIDNVIAEQTIQTLNNEKEKIGYTMLGTSDHTRKKVIKKQIWDIKSGKLTALNLGATVQWRNENDLIKGYLELAQQSYSLKGGTEKLVRDLIVKHEIQNALREGRNNILDHTAIITSTNDLLRNNNKSDIGKSLMNALFPQNTPKNIEIANLLQEGNAELLNAISRLVDYARKKKLSRHSRHDKAADSAINIAHRLIYILSEGNSIDINTILRYSDDVMNMKQKSWKQYMPESLRKARTIATLGVWNVNNVKVGRFGGHRTEGGILLAQVRKIAKVYNDKNFSTNPNVDFLRARLI</sequence>
<dbReference type="AlphaFoldDB" id="Q83BH8"/>
<dbReference type="RefSeq" id="NP_820513.1">
    <property type="nucleotide sequence ID" value="NC_002971.4"/>
</dbReference>
<protein>
    <submittedName>
        <fullName evidence="2">Hypothetical membrane spanning protein</fullName>
    </submittedName>
</protein>
<dbReference type="HOGENOM" id="CLU_424365_0_0_6"/>
<name>Q83BH8_COXBU</name>
<evidence type="ECO:0000256" key="1">
    <source>
        <dbReference type="SAM" id="Phobius"/>
    </source>
</evidence>
<feature type="transmembrane region" description="Helical" evidence="1">
    <location>
        <begin position="279"/>
        <end position="302"/>
    </location>
</feature>
<reference evidence="2 3" key="2">
    <citation type="journal article" date="2009" name="Infect. Immun.">
        <title>Comparative genomics reveal extensive transposon-mediated genomic plasticity and diversity among potential effector proteins within the genus Coxiella.</title>
        <authorList>
            <person name="Beare P.A."/>
            <person name="Unsworth N."/>
            <person name="Andoh M."/>
            <person name="Voth D.E."/>
            <person name="Omsland A."/>
            <person name="Gilk S.D."/>
            <person name="Williams K.P."/>
            <person name="Sobral B.W."/>
            <person name="Kupko J.J.III."/>
            <person name="Porcella S.F."/>
            <person name="Samuel J.E."/>
            <person name="Heinzen R.A."/>
        </authorList>
    </citation>
    <scope>NUCLEOTIDE SEQUENCE [LARGE SCALE GENOMIC DNA]</scope>
    <source>
        <strain evidence="3">RSA 493 / Nine Mile phase I</strain>
    </source>
</reference>
<dbReference type="EnsemblBacteria" id="AAO91027">
    <property type="protein sequence ID" value="AAO91027"/>
    <property type="gene ID" value="CBU_1530"/>
</dbReference>
<dbReference type="EMBL" id="AE016828">
    <property type="protein sequence ID" value="AAO91027.1"/>
    <property type="molecule type" value="Genomic_DNA"/>
</dbReference>
<dbReference type="Proteomes" id="UP000002671">
    <property type="component" value="Chromosome"/>
</dbReference>
<keyword evidence="3" id="KW-1185">Reference proteome</keyword>
<proteinExistence type="predicted"/>
<reference evidence="2 3" key="1">
    <citation type="journal article" date="2003" name="Proc. Natl. Acad. Sci. U.S.A.">
        <title>Complete genome sequence of the Q-fever pathogen, Coxiella burnetii.</title>
        <authorList>
            <person name="Seshadri R."/>
            <person name="Paulsen I.T."/>
            <person name="Eisen J.A."/>
            <person name="Read T.D."/>
            <person name="Nelson K.E."/>
            <person name="Nelson W.C."/>
            <person name="Ward N.L."/>
            <person name="Tettelin H."/>
            <person name="Davidsen T.M."/>
            <person name="Beanan M.J."/>
            <person name="Deboy R.T."/>
            <person name="Daugherty S.C."/>
            <person name="Brinkac L.M."/>
            <person name="Madupu R."/>
            <person name="Dodson R.J."/>
            <person name="Khouri H.M."/>
            <person name="Lee K.H."/>
            <person name="Carty H.A."/>
            <person name="Scanlan D."/>
            <person name="Heinzen R.A."/>
            <person name="Thompson H.A."/>
            <person name="Samuel J.E."/>
            <person name="Fraser C.M."/>
            <person name="Heidelberg J.F."/>
        </authorList>
    </citation>
    <scope>NUCLEOTIDE SEQUENCE [LARGE SCALE GENOMIC DNA]</scope>
    <source>
        <strain evidence="3">RSA 493 / Nine Mile phase I</strain>
    </source>
</reference>
<feature type="transmembrane region" description="Helical" evidence="1">
    <location>
        <begin position="243"/>
        <end position="267"/>
    </location>
</feature>
<evidence type="ECO:0000313" key="3">
    <source>
        <dbReference type="Proteomes" id="UP000002671"/>
    </source>
</evidence>
<keyword evidence="1" id="KW-0472">Membrane</keyword>
<feature type="transmembrane region" description="Helical" evidence="1">
    <location>
        <begin position="308"/>
        <end position="327"/>
    </location>
</feature>
<dbReference type="RefSeq" id="WP_010958282.1">
    <property type="nucleotide sequence ID" value="NC_002971.4"/>
</dbReference>
<organism evidence="2 3">
    <name type="scientific">Coxiella burnetii (strain RSA 493 / Nine Mile phase I)</name>
    <dbReference type="NCBI Taxonomy" id="227377"/>
    <lineage>
        <taxon>Bacteria</taxon>
        <taxon>Pseudomonadati</taxon>
        <taxon>Pseudomonadota</taxon>
        <taxon>Gammaproteobacteria</taxon>
        <taxon>Legionellales</taxon>
        <taxon>Coxiellaceae</taxon>
        <taxon>Coxiella</taxon>
    </lineage>
</organism>
<dbReference type="STRING" id="227377.CBU_1530"/>
<keyword evidence="1" id="KW-0812">Transmembrane</keyword>
<dbReference type="GeneID" id="1209440"/>
<accession>Q83BH8</accession>
<evidence type="ECO:0000313" key="2">
    <source>
        <dbReference type="EMBL" id="AAO91027.1"/>
    </source>
</evidence>
<keyword evidence="1" id="KW-1133">Transmembrane helix</keyword>